<dbReference type="Pfam" id="PF03572">
    <property type="entry name" value="Peptidase_S41"/>
    <property type="match status" value="1"/>
</dbReference>
<keyword evidence="1" id="KW-0732">Signal</keyword>
<name>A0ABP3NZB8_9PROT</name>
<organism evidence="3 4">
    <name type="scientific">Rhizomicrobium electricum</name>
    <dbReference type="NCBI Taxonomy" id="480070"/>
    <lineage>
        <taxon>Bacteria</taxon>
        <taxon>Pseudomonadati</taxon>
        <taxon>Pseudomonadota</taxon>
        <taxon>Alphaproteobacteria</taxon>
        <taxon>Micropepsales</taxon>
        <taxon>Micropepsaceae</taxon>
        <taxon>Rhizomicrobium</taxon>
    </lineage>
</organism>
<evidence type="ECO:0000313" key="4">
    <source>
        <dbReference type="Proteomes" id="UP001499951"/>
    </source>
</evidence>
<dbReference type="PANTHER" id="PTHR32060:SF22">
    <property type="entry name" value="CARBOXYL-TERMINAL-PROCESSING PEPTIDASE 3, CHLOROPLASTIC"/>
    <property type="match status" value="1"/>
</dbReference>
<dbReference type="SMART" id="SM00245">
    <property type="entry name" value="TSPc"/>
    <property type="match status" value="1"/>
</dbReference>
<dbReference type="EMBL" id="BAAADD010000001">
    <property type="protein sequence ID" value="GAA0557004.1"/>
    <property type="molecule type" value="Genomic_DNA"/>
</dbReference>
<reference evidence="4" key="1">
    <citation type="journal article" date="2019" name="Int. J. Syst. Evol. Microbiol.">
        <title>The Global Catalogue of Microorganisms (GCM) 10K type strain sequencing project: providing services to taxonomists for standard genome sequencing and annotation.</title>
        <authorList>
            <consortium name="The Broad Institute Genomics Platform"/>
            <consortium name="The Broad Institute Genome Sequencing Center for Infectious Disease"/>
            <person name="Wu L."/>
            <person name="Ma J."/>
        </authorList>
    </citation>
    <scope>NUCLEOTIDE SEQUENCE [LARGE SCALE GENOMIC DNA]</scope>
    <source>
        <strain evidence="4">JCM 15089</strain>
    </source>
</reference>
<sequence>MKWLLTFASVCAVTAAAWADPVTQRLDAATDTAKALAAKEDYRGAAEAIGKLESDHLVTGVTGWPDAQLEHARYLAKLGDADKAMATLTQAVALGAMVKANDLAKDAAFTALRDRPAFKALQTKLEQRNRLWQDSPAIATPYKPVLSDEEKAAGVSKIWAEARFNFPFFDRIPDLDWDVAYVAALADARAAKTTEDYYRALTRFMGQLKDGHSRVLPPTELQDRMNGVTAVDTRLIEGKIIVTGVSDPALTAKGVRVGSEIVRIDGEPALEYAKTKVAPNISGYTQQDRDVWQYGFQLLRGPVDKPAQVVLKDAQGKTVTVDLPRKHNDGPFGFLPKIERTASFKILPGDVAYLEVNWFMDDAGIKTLKENFAAASAAKGLIIDIRQNGGGNSDYADALARALADKPYLGSRWRGVDYRATYRSWNRPIGWVRGTAPTFTPDPNLHYAKPVVVLVSGRTYSAAEDFLVAYVSSGRGKLVGETSGGSTGNPLLFKLPGGGMAFICAKDDSFGDGRIFEGVGIAPDVTVKPTIADIRQGRDPVLEKAVAIIKASR</sequence>
<gene>
    <name evidence="3" type="ORF">GCM10008942_01840</name>
</gene>
<feature type="signal peptide" evidence="1">
    <location>
        <begin position="1"/>
        <end position="19"/>
    </location>
</feature>
<dbReference type="Gene3D" id="3.30.750.44">
    <property type="match status" value="1"/>
</dbReference>
<feature type="domain" description="Tail specific protease" evidence="2">
    <location>
        <begin position="316"/>
        <end position="528"/>
    </location>
</feature>
<dbReference type="PANTHER" id="PTHR32060">
    <property type="entry name" value="TAIL-SPECIFIC PROTEASE"/>
    <property type="match status" value="1"/>
</dbReference>
<dbReference type="InterPro" id="IPR029045">
    <property type="entry name" value="ClpP/crotonase-like_dom_sf"/>
</dbReference>
<evidence type="ECO:0000259" key="2">
    <source>
        <dbReference type="SMART" id="SM00245"/>
    </source>
</evidence>
<dbReference type="Gene3D" id="3.90.226.10">
    <property type="entry name" value="2-enoyl-CoA Hydratase, Chain A, domain 1"/>
    <property type="match status" value="1"/>
</dbReference>
<dbReference type="SUPFAM" id="SSF52096">
    <property type="entry name" value="ClpP/crotonase"/>
    <property type="match status" value="1"/>
</dbReference>
<protein>
    <recommendedName>
        <fullName evidence="2">Tail specific protease domain-containing protein</fullName>
    </recommendedName>
</protein>
<feature type="chain" id="PRO_5046100056" description="Tail specific protease domain-containing protein" evidence="1">
    <location>
        <begin position="20"/>
        <end position="553"/>
    </location>
</feature>
<keyword evidence="4" id="KW-1185">Reference proteome</keyword>
<dbReference type="RefSeq" id="WP_166930526.1">
    <property type="nucleotide sequence ID" value="NZ_BAAADD010000001.1"/>
</dbReference>
<comment type="caution">
    <text evidence="3">The sequence shown here is derived from an EMBL/GenBank/DDBJ whole genome shotgun (WGS) entry which is preliminary data.</text>
</comment>
<dbReference type="InterPro" id="IPR005151">
    <property type="entry name" value="Tail-specific_protease"/>
</dbReference>
<evidence type="ECO:0000313" key="3">
    <source>
        <dbReference type="EMBL" id="GAA0557004.1"/>
    </source>
</evidence>
<accession>A0ABP3NZB8</accession>
<evidence type="ECO:0000256" key="1">
    <source>
        <dbReference type="SAM" id="SignalP"/>
    </source>
</evidence>
<dbReference type="CDD" id="cd07562">
    <property type="entry name" value="Peptidase_S41_TRI"/>
    <property type="match status" value="1"/>
</dbReference>
<proteinExistence type="predicted"/>
<dbReference type="Proteomes" id="UP001499951">
    <property type="component" value="Unassembled WGS sequence"/>
</dbReference>